<dbReference type="EMBL" id="JRPQ01000195">
    <property type="protein sequence ID" value="KGI21109.1"/>
    <property type="molecule type" value="Genomic_DNA"/>
</dbReference>
<name>A0A098YP86_9BACT</name>
<gene>
    <name evidence="2" type="ORF">HMPREF9304_12115</name>
</gene>
<proteinExistence type="predicted"/>
<accession>A0A098YP86</accession>
<dbReference type="InterPro" id="IPR004919">
    <property type="entry name" value="GmrSD_N"/>
</dbReference>
<dbReference type="Pfam" id="PF03235">
    <property type="entry name" value="GmrSD_N"/>
    <property type="match status" value="1"/>
</dbReference>
<dbReference type="RefSeq" id="WP_036929277.1">
    <property type="nucleotide sequence ID" value="NZ_JRPQ01000195.1"/>
</dbReference>
<protein>
    <recommendedName>
        <fullName evidence="1">GmrSD restriction endonucleases N-terminal domain-containing protein</fullName>
    </recommendedName>
</protein>
<reference evidence="2 3" key="1">
    <citation type="submission" date="2014-07" db="EMBL/GenBank/DDBJ databases">
        <authorList>
            <person name="McCorrison J."/>
            <person name="Sanka R."/>
            <person name="Torralba M."/>
            <person name="Gillis M."/>
            <person name="Haft D.H."/>
            <person name="Methe B."/>
            <person name="Sutton G."/>
            <person name="Nelson K.E."/>
        </authorList>
    </citation>
    <scope>NUCLEOTIDE SEQUENCE [LARGE SCALE GENOMIC DNA]</scope>
    <source>
        <strain evidence="2 3">S9-PR14</strain>
    </source>
</reference>
<feature type="domain" description="GmrSD restriction endonucleases N-terminal" evidence="1">
    <location>
        <begin position="13"/>
        <end position="242"/>
    </location>
</feature>
<evidence type="ECO:0000313" key="2">
    <source>
        <dbReference type="EMBL" id="KGI21109.1"/>
    </source>
</evidence>
<sequence>MALSLSAEQKNLKNIFMNDNRYIVPSYQRPYSWTQEQCVQLYEDITKAFAENDSYFVGNIVLASKEDNEQQEIVDGQQRLITLWLFIKALSILLPVLSKITRMLWVESWEGGIENGCKFISKAIESNNQKDLNKILQYTEEDYCLESNELKKLREPRYKKEKGILATNAVVIYDMLKEYFSRIGDDEKRDFWEYFSTKVYLLPIVLSDMDINKARSKALTIFETINNRGMDLQDADIFKARLYEMSLRANEASSFIEKWQEITTDCNNLNISVDDLFRYYYQIIRGKERIVTAEKGLRDFFQNDKASPFLTGNYQNIMDSLCEILDILKHVLYLRNTNREIAKWLQVLYAYTNLYPQYAFIVYLFFNKNSNENEHIEFIKKVIRYCYGKGATTTVKFEIYSIMSKIAHRESVNDYYLPEFRFDMVNFPGRLTTGLSLLFNYLENSKDRVVSSFYVEKILKSIDQRDLSTWDKECFYSLANYIVLDRALKNTSLANRIKDYQNSPLPYVQELFQSGNYTLEDFNSREKKIQEVLTIFFKRNERN</sequence>
<dbReference type="PANTHER" id="PTHR35149">
    <property type="entry name" value="SLL5132 PROTEIN"/>
    <property type="match status" value="1"/>
</dbReference>
<organism evidence="2 3">
    <name type="scientific">Hoylesella timonensis S9-PR14</name>
    <dbReference type="NCBI Taxonomy" id="1401062"/>
    <lineage>
        <taxon>Bacteria</taxon>
        <taxon>Pseudomonadati</taxon>
        <taxon>Bacteroidota</taxon>
        <taxon>Bacteroidia</taxon>
        <taxon>Bacteroidales</taxon>
        <taxon>Prevotellaceae</taxon>
        <taxon>Hoylesella</taxon>
    </lineage>
</organism>
<dbReference type="AlphaFoldDB" id="A0A098YP86"/>
<evidence type="ECO:0000313" key="3">
    <source>
        <dbReference type="Proteomes" id="UP000029723"/>
    </source>
</evidence>
<dbReference type="OrthoDB" id="9798761at2"/>
<dbReference type="Proteomes" id="UP000029723">
    <property type="component" value="Unassembled WGS sequence"/>
</dbReference>
<evidence type="ECO:0000259" key="1">
    <source>
        <dbReference type="Pfam" id="PF03235"/>
    </source>
</evidence>
<comment type="caution">
    <text evidence="2">The sequence shown here is derived from an EMBL/GenBank/DDBJ whole genome shotgun (WGS) entry which is preliminary data.</text>
</comment>
<dbReference type="PANTHER" id="PTHR35149:SF1">
    <property type="entry name" value="DUF5655 DOMAIN-CONTAINING PROTEIN"/>
    <property type="match status" value="1"/>
</dbReference>